<name>A0ACC0WUJ9_9STRA</name>
<evidence type="ECO:0000313" key="2">
    <source>
        <dbReference type="Proteomes" id="UP001163321"/>
    </source>
</evidence>
<evidence type="ECO:0000313" key="1">
    <source>
        <dbReference type="EMBL" id="KAI9922447.1"/>
    </source>
</evidence>
<dbReference type="EMBL" id="CM047580">
    <property type="protein sequence ID" value="KAI9922447.1"/>
    <property type="molecule type" value="Genomic_DNA"/>
</dbReference>
<dbReference type="Proteomes" id="UP001163321">
    <property type="component" value="Chromosome 1"/>
</dbReference>
<accession>A0ACC0WUJ9</accession>
<gene>
    <name evidence="1" type="ORF">PsorP6_002660</name>
</gene>
<protein>
    <submittedName>
        <fullName evidence="1">Uncharacterized protein</fullName>
    </submittedName>
</protein>
<keyword evidence="2" id="KW-1185">Reference proteome</keyword>
<organism evidence="1 2">
    <name type="scientific">Peronosclerospora sorghi</name>
    <dbReference type="NCBI Taxonomy" id="230839"/>
    <lineage>
        <taxon>Eukaryota</taxon>
        <taxon>Sar</taxon>
        <taxon>Stramenopiles</taxon>
        <taxon>Oomycota</taxon>
        <taxon>Peronosporomycetes</taxon>
        <taxon>Peronosporales</taxon>
        <taxon>Peronosporaceae</taxon>
        <taxon>Peronosclerospora</taxon>
    </lineage>
</organism>
<proteinExistence type="predicted"/>
<reference evidence="1 2" key="1">
    <citation type="journal article" date="2022" name="bioRxiv">
        <title>The genome of the oomycete Peronosclerospora sorghi, a cosmopolitan pathogen of maize and sorghum, is inflated with dispersed pseudogenes.</title>
        <authorList>
            <person name="Fletcher K."/>
            <person name="Martin F."/>
            <person name="Isakeit T."/>
            <person name="Cavanaugh K."/>
            <person name="Magill C."/>
            <person name="Michelmore R."/>
        </authorList>
    </citation>
    <scope>NUCLEOTIDE SEQUENCE [LARGE SCALE GENOMIC DNA]</scope>
    <source>
        <strain evidence="1">P6</strain>
    </source>
</reference>
<comment type="caution">
    <text evidence="1">The sequence shown here is derived from an EMBL/GenBank/DDBJ whole genome shotgun (WGS) entry which is preliminary data.</text>
</comment>
<sequence>MEILCTKWLVTCFLTSLPPFCGLKVIDMLLSSSNEKQRASLVLIGVDSGEVLLIINDFSRAKQQKQLLRWIHSFTFV</sequence>